<accession>A0ACC7LJC6</accession>
<dbReference type="Proteomes" id="UP001595191">
    <property type="component" value="Unassembled WGS sequence"/>
</dbReference>
<evidence type="ECO:0000313" key="1">
    <source>
        <dbReference type="EMBL" id="MFH6603645.1"/>
    </source>
</evidence>
<evidence type="ECO:0000313" key="2">
    <source>
        <dbReference type="Proteomes" id="UP001595191"/>
    </source>
</evidence>
<sequence length="372" mass="42356">MSKRKIVFFGIKYFPSKGGTSRVAESLLKGLKDHFDITVYCYKNELAAENIPGVKTIQFSEIPIKGIGVFLYYLRCCIHLMVKGKYDLVHVHKTDAAFFLPILERKFKTVSTSHAIPYYDDKWSKFGKFYFRIAERFFMKAKGAVTSISRSQVKYYSGKYGRSVNFIPNGLDISKLDQVKNADSILEKHGVNANYLLFAARRIIPLKGCHTLIRALDQIKFNGTLVISGDEKQLPAYTQKLKNEASNLNVKFLGYVADQQILNGLIKGADFFIFPSEIEGMSMMLLEVAFNGTPLICSDIPQNTDVLSENEVLFFESKNVNDLAQKIEYAYKNREIMNERATKTKSKIKNEYDIGYAIGLYIDLYNDLIGQK</sequence>
<keyword evidence="1" id="KW-0808">Transferase</keyword>
<name>A0ACC7LJC6_9FLAO</name>
<reference evidence="1" key="1">
    <citation type="submission" date="2024-09" db="EMBL/GenBank/DDBJ databases">
        <authorList>
            <person name="Liu J."/>
        </authorList>
    </citation>
    <scope>NUCLEOTIDE SEQUENCE</scope>
    <source>
        <strain evidence="1">NBU2967</strain>
    </source>
</reference>
<dbReference type="EMBL" id="JBHFPV010000002">
    <property type="protein sequence ID" value="MFH6603645.1"/>
    <property type="molecule type" value="Genomic_DNA"/>
</dbReference>
<gene>
    <name evidence="1" type="ORF">ACEZ3G_09170</name>
</gene>
<organism evidence="1 2">
    <name type="scientific">Meishania litoralis</name>
    <dbReference type="NCBI Taxonomy" id="3434685"/>
    <lineage>
        <taxon>Bacteria</taxon>
        <taxon>Pseudomonadati</taxon>
        <taxon>Bacteroidota</taxon>
        <taxon>Flavobacteriia</taxon>
        <taxon>Flavobacteriales</taxon>
        <taxon>Flavobacteriaceae</taxon>
        <taxon>Meishania</taxon>
    </lineage>
</organism>
<proteinExistence type="predicted"/>
<keyword evidence="1" id="KW-0328">Glycosyltransferase</keyword>
<protein>
    <submittedName>
        <fullName evidence="1">Glycosyltransferase family 4 protein</fullName>
        <ecNumber evidence="1">2.4.-.-</ecNumber>
    </submittedName>
</protein>
<keyword evidence="2" id="KW-1185">Reference proteome</keyword>
<dbReference type="EC" id="2.4.-.-" evidence="1"/>
<comment type="caution">
    <text evidence="1">The sequence shown here is derived from an EMBL/GenBank/DDBJ whole genome shotgun (WGS) entry which is preliminary data.</text>
</comment>